<feature type="compositionally biased region" description="Low complexity" evidence="6">
    <location>
        <begin position="670"/>
        <end position="681"/>
    </location>
</feature>
<dbReference type="SUPFAM" id="SSF49503">
    <property type="entry name" value="Cupredoxins"/>
    <property type="match status" value="3"/>
</dbReference>
<dbReference type="GO" id="GO:0006811">
    <property type="term" value="P:monoatomic ion transport"/>
    <property type="evidence" value="ECO:0007669"/>
    <property type="project" value="InterPro"/>
</dbReference>
<feature type="region of interest" description="Disordered" evidence="6">
    <location>
        <begin position="619"/>
        <end position="727"/>
    </location>
</feature>
<dbReference type="CDD" id="cd13877">
    <property type="entry name" value="CuRO_2_Fet3p_like"/>
    <property type="match status" value="1"/>
</dbReference>
<evidence type="ECO:0008006" key="13">
    <source>
        <dbReference type="Google" id="ProtNLM"/>
    </source>
</evidence>
<accession>A0A4P9WYQ2</accession>
<evidence type="ECO:0000256" key="4">
    <source>
        <dbReference type="ARBA" id="ARBA00023002"/>
    </source>
</evidence>
<dbReference type="STRING" id="1555241.A0A4P9WYQ2"/>
<dbReference type="InterPro" id="IPR044130">
    <property type="entry name" value="CuRO_2_Fet3-like"/>
</dbReference>
<keyword evidence="7" id="KW-0472">Membrane</keyword>
<dbReference type="EMBL" id="ML014384">
    <property type="protein sequence ID" value="RKO98659.1"/>
    <property type="molecule type" value="Genomic_DNA"/>
</dbReference>
<dbReference type="AlphaFoldDB" id="A0A4P9WYQ2"/>
<feature type="domain" description="Plastocyanin-like" evidence="8">
    <location>
        <begin position="122"/>
        <end position="243"/>
    </location>
</feature>
<dbReference type="PANTHER" id="PTHR11709:SF361">
    <property type="entry name" value="IRON TRANSPORT MULTICOPPER OXIDASE FET3"/>
    <property type="match status" value="1"/>
</dbReference>
<dbReference type="Pfam" id="PF00394">
    <property type="entry name" value="Cu-oxidase"/>
    <property type="match status" value="1"/>
</dbReference>
<dbReference type="OrthoDB" id="2121828at2759"/>
<feature type="compositionally biased region" description="Low complexity" evidence="6">
    <location>
        <begin position="691"/>
        <end position="714"/>
    </location>
</feature>
<evidence type="ECO:0000259" key="10">
    <source>
        <dbReference type="Pfam" id="PF07732"/>
    </source>
</evidence>
<evidence type="ECO:0000256" key="3">
    <source>
        <dbReference type="ARBA" id="ARBA00022729"/>
    </source>
</evidence>
<keyword evidence="4" id="KW-0560">Oxidoreductase</keyword>
<dbReference type="PANTHER" id="PTHR11709">
    <property type="entry name" value="MULTI-COPPER OXIDASE"/>
    <property type="match status" value="1"/>
</dbReference>
<dbReference type="PROSITE" id="PS00080">
    <property type="entry name" value="MULTICOPPER_OXIDASE2"/>
    <property type="match status" value="1"/>
</dbReference>
<keyword evidence="7" id="KW-1133">Transmembrane helix</keyword>
<dbReference type="InterPro" id="IPR008972">
    <property type="entry name" value="Cupredoxin"/>
</dbReference>
<sequence length="727" mass="79217">MPRHVIGVNGTWPMPPITVHRGDTLHLELHNHLSVPTALHAHGIFQNGTAQMDGVPFITQCPIPTNHSFTYIYELTSAGTYWVHAHFKGQYVDGMRTSLVVLPSHEDWIDPSYLRDVDRDELISLTDWYPIAHCELLKRYLSFTNPTGAEPVPSGGLINHHPRPRFYYEPDQIYRLRLVNMAAFATFHVSMDDHVLYIVEVDGVTVHPPYPVTTFPIAASQRVSVLVHTKPTRNANYRLRAYMDVAMFDVQLPEYLAAYKLTADILYDPARADDEASYRHAESYASDEAAHRFQDGWLTPFAPDPSGAADVRPTHVQPDHTLSLDVDFAIMSDQLNHGLFNDRSFAYPTGVPALNTATSANATAPNARALLSHPELYGLASHPILLPHLHLIEVGISNQDANAHPFHLHGHVFSVVAKSFNGLYQPGGDWSALRPRRPLTALVDPVLHTSAWADGTHVVPMDGDAAREGLDDNVIRRDAVIIPAGGFVVLRFRADNPGIWLFHCHIEWHLEAGLALAFVEAPEVLATAQRAPTANLTHTGWLCAANPFPTTGNAAGYVDLEDLSGLPPPLRIRELGWTPMGLLAFVACILAAFVGLAVVMWYGWMLRAEAERKARLAAGDGIDSDGTSSDSDDDSDDETGHLLAHDGAGAHRHASSTTHHASHGAGAGAGAAPTPALSHSSSRSRSRSRSRSWSPQRAGGSLRLRGSGTAGSRAVYDAVPAATEPNA</sequence>
<evidence type="ECO:0000256" key="2">
    <source>
        <dbReference type="ARBA" id="ARBA00022723"/>
    </source>
</evidence>
<dbReference type="InterPro" id="IPR001117">
    <property type="entry name" value="Cu-oxidase_2nd"/>
</dbReference>
<dbReference type="InterPro" id="IPR045087">
    <property type="entry name" value="Cu-oxidase_fam"/>
</dbReference>
<proteinExistence type="inferred from homology"/>
<comment type="similarity">
    <text evidence="1">Belongs to the multicopper oxidase family.</text>
</comment>
<evidence type="ECO:0000259" key="8">
    <source>
        <dbReference type="Pfam" id="PF00394"/>
    </source>
</evidence>
<dbReference type="GO" id="GO:0016491">
    <property type="term" value="F:oxidoreductase activity"/>
    <property type="evidence" value="ECO:0007669"/>
    <property type="project" value="UniProtKB-KW"/>
</dbReference>
<keyword evidence="2" id="KW-0479">Metal-binding</keyword>
<dbReference type="Gene3D" id="2.60.40.420">
    <property type="entry name" value="Cupredoxins - blue copper proteins"/>
    <property type="match status" value="3"/>
</dbReference>
<dbReference type="Proteomes" id="UP000274922">
    <property type="component" value="Unassembled WGS sequence"/>
</dbReference>
<dbReference type="PROSITE" id="PS00079">
    <property type="entry name" value="MULTICOPPER_OXIDASE1"/>
    <property type="match status" value="1"/>
</dbReference>
<keyword evidence="7" id="KW-0812">Transmembrane</keyword>
<dbReference type="InterPro" id="IPR033138">
    <property type="entry name" value="Cu_oxidase_CS"/>
</dbReference>
<feature type="domain" description="Plastocyanin-like" evidence="10">
    <location>
        <begin position="3"/>
        <end position="104"/>
    </location>
</feature>
<dbReference type="GO" id="GO:0005507">
    <property type="term" value="F:copper ion binding"/>
    <property type="evidence" value="ECO:0007669"/>
    <property type="project" value="InterPro"/>
</dbReference>
<dbReference type="InterPro" id="IPR002355">
    <property type="entry name" value="Cu_oxidase_Cu_BS"/>
</dbReference>
<dbReference type="Pfam" id="PF07732">
    <property type="entry name" value="Cu-oxidase_3"/>
    <property type="match status" value="1"/>
</dbReference>
<evidence type="ECO:0000256" key="1">
    <source>
        <dbReference type="ARBA" id="ARBA00010609"/>
    </source>
</evidence>
<evidence type="ECO:0000256" key="6">
    <source>
        <dbReference type="SAM" id="MobiDB-lite"/>
    </source>
</evidence>
<dbReference type="Pfam" id="PF07731">
    <property type="entry name" value="Cu-oxidase_2"/>
    <property type="match status" value="1"/>
</dbReference>
<reference evidence="12" key="1">
    <citation type="journal article" date="2018" name="Nat. Microbiol.">
        <title>Leveraging single-cell genomics to expand the fungal tree of life.</title>
        <authorList>
            <person name="Ahrendt S.R."/>
            <person name="Quandt C.A."/>
            <person name="Ciobanu D."/>
            <person name="Clum A."/>
            <person name="Salamov A."/>
            <person name="Andreopoulos B."/>
            <person name="Cheng J.F."/>
            <person name="Woyke T."/>
            <person name="Pelin A."/>
            <person name="Henrissat B."/>
            <person name="Reynolds N.K."/>
            <person name="Benny G.L."/>
            <person name="Smith M.E."/>
            <person name="James T.Y."/>
            <person name="Grigoriev I.V."/>
        </authorList>
    </citation>
    <scope>NUCLEOTIDE SEQUENCE [LARGE SCALE GENOMIC DNA]</scope>
    <source>
        <strain evidence="12">ATCC 52028</strain>
    </source>
</reference>
<feature type="compositionally biased region" description="Low complexity" evidence="6">
    <location>
        <begin position="619"/>
        <end position="629"/>
    </location>
</feature>
<feature type="domain" description="Plastocyanin-like" evidence="9">
    <location>
        <begin position="350"/>
        <end position="523"/>
    </location>
</feature>
<feature type="transmembrane region" description="Helical" evidence="7">
    <location>
        <begin position="580"/>
        <end position="604"/>
    </location>
</feature>
<keyword evidence="5" id="KW-0186">Copper</keyword>
<evidence type="ECO:0000313" key="12">
    <source>
        <dbReference type="Proteomes" id="UP000274922"/>
    </source>
</evidence>
<keyword evidence="12" id="KW-1185">Reference proteome</keyword>
<protein>
    <recommendedName>
        <fullName evidence="13">Cupredoxin</fullName>
    </recommendedName>
</protein>
<organism evidence="11 12">
    <name type="scientific">Caulochytrium protostelioides</name>
    <dbReference type="NCBI Taxonomy" id="1555241"/>
    <lineage>
        <taxon>Eukaryota</taxon>
        <taxon>Fungi</taxon>
        <taxon>Fungi incertae sedis</taxon>
        <taxon>Chytridiomycota</taxon>
        <taxon>Chytridiomycota incertae sedis</taxon>
        <taxon>Chytridiomycetes</taxon>
        <taxon>Caulochytriales</taxon>
        <taxon>Caulochytriaceae</taxon>
        <taxon>Caulochytrium</taxon>
    </lineage>
</organism>
<evidence type="ECO:0000259" key="9">
    <source>
        <dbReference type="Pfam" id="PF07731"/>
    </source>
</evidence>
<gene>
    <name evidence="11" type="ORF">CXG81DRAFT_15625</name>
</gene>
<evidence type="ECO:0000313" key="11">
    <source>
        <dbReference type="EMBL" id="RKO98659.1"/>
    </source>
</evidence>
<name>A0A4P9WYQ2_9FUNG</name>
<keyword evidence="3" id="KW-0732">Signal</keyword>
<dbReference type="InterPro" id="IPR011706">
    <property type="entry name" value="Cu-oxidase_C"/>
</dbReference>
<dbReference type="InterPro" id="IPR011707">
    <property type="entry name" value="Cu-oxidase-like_N"/>
</dbReference>
<evidence type="ECO:0000256" key="5">
    <source>
        <dbReference type="ARBA" id="ARBA00023008"/>
    </source>
</evidence>
<evidence type="ECO:0000256" key="7">
    <source>
        <dbReference type="SAM" id="Phobius"/>
    </source>
</evidence>